<evidence type="ECO:0000256" key="8">
    <source>
        <dbReference type="ARBA" id="ARBA00022798"/>
    </source>
</evidence>
<dbReference type="AlphaFoldDB" id="A0A813H3V0"/>
<dbReference type="GO" id="GO:0019432">
    <property type="term" value="P:triglyceride biosynthetic process"/>
    <property type="evidence" value="ECO:0007669"/>
    <property type="project" value="TreeGrafter"/>
</dbReference>
<dbReference type="GO" id="GO:0004144">
    <property type="term" value="F:diacylglycerol O-acyltransferase activity"/>
    <property type="evidence" value="ECO:0007669"/>
    <property type="project" value="TreeGrafter"/>
</dbReference>
<evidence type="ECO:0000256" key="12">
    <source>
        <dbReference type="ARBA" id="ARBA00023136"/>
    </source>
</evidence>
<dbReference type="PANTHER" id="PTHR12317">
    <property type="entry name" value="DIACYLGLYCEROL O-ACYLTRANSFERASE"/>
    <property type="match status" value="1"/>
</dbReference>
<evidence type="ECO:0000256" key="14">
    <source>
        <dbReference type="RuleBase" id="RU367023"/>
    </source>
</evidence>
<evidence type="ECO:0000256" key="10">
    <source>
        <dbReference type="ARBA" id="ARBA00022989"/>
    </source>
</evidence>
<dbReference type="OrthoDB" id="264532at2759"/>
<keyword evidence="10" id="KW-1133">Transmembrane helix</keyword>
<comment type="similarity">
    <text evidence="4 14">Belongs to the diacylglycerol acyltransferase family.</text>
</comment>
<dbReference type="Pfam" id="PF03982">
    <property type="entry name" value="DAGAT"/>
    <property type="match status" value="1"/>
</dbReference>
<evidence type="ECO:0000313" key="18">
    <source>
        <dbReference type="Proteomes" id="UP000654075"/>
    </source>
</evidence>
<evidence type="ECO:0000313" key="17">
    <source>
        <dbReference type="EMBL" id="CAE8672107.1"/>
    </source>
</evidence>
<keyword evidence="9 14" id="KW-0256">Endoplasmic reticulum</keyword>
<evidence type="ECO:0000256" key="4">
    <source>
        <dbReference type="ARBA" id="ARBA00005420"/>
    </source>
</evidence>
<evidence type="ECO:0000256" key="5">
    <source>
        <dbReference type="ARBA" id="ARBA00022516"/>
    </source>
</evidence>
<comment type="pathway">
    <text evidence="2">Glycerolipid metabolism; triacylglycerol biosynthesis.</text>
</comment>
<evidence type="ECO:0000256" key="3">
    <source>
        <dbReference type="ARBA" id="ARBA00005189"/>
    </source>
</evidence>
<reference evidence="16" key="1">
    <citation type="submission" date="2021-02" db="EMBL/GenBank/DDBJ databases">
        <authorList>
            <person name="Dougan E. K."/>
            <person name="Rhodes N."/>
            <person name="Thang M."/>
            <person name="Chan C."/>
        </authorList>
    </citation>
    <scope>NUCLEOTIDE SEQUENCE</scope>
</reference>
<proteinExistence type="inferred from homology"/>
<evidence type="ECO:0000313" key="16">
    <source>
        <dbReference type="EMBL" id="CAE8632337.1"/>
    </source>
</evidence>
<keyword evidence="7" id="KW-0812">Transmembrane</keyword>
<comment type="subcellular location">
    <subcellularLocation>
        <location evidence="1 14">Endoplasmic reticulum membrane</location>
        <topology evidence="1 14">Multi-pass membrane protein</topology>
    </subcellularLocation>
</comment>
<keyword evidence="6 14" id="KW-0808">Transferase</keyword>
<keyword evidence="8" id="KW-0319">Glycerol metabolism</keyword>
<dbReference type="GO" id="GO:0005789">
    <property type="term" value="C:endoplasmic reticulum membrane"/>
    <property type="evidence" value="ECO:0007669"/>
    <property type="project" value="UniProtKB-SubCell"/>
</dbReference>
<dbReference type="PANTHER" id="PTHR12317:SF0">
    <property type="entry name" value="ACYLTRANSFERASE"/>
    <property type="match status" value="1"/>
</dbReference>
<feature type="region of interest" description="Disordered" evidence="15">
    <location>
        <begin position="187"/>
        <end position="209"/>
    </location>
</feature>
<dbReference type="Proteomes" id="UP000654075">
    <property type="component" value="Unassembled WGS sequence"/>
</dbReference>
<keyword evidence="13" id="KW-0012">Acyltransferase</keyword>
<dbReference type="InterPro" id="IPR007130">
    <property type="entry name" value="DAGAT"/>
</dbReference>
<keyword evidence="11" id="KW-0443">Lipid metabolism</keyword>
<comment type="caution">
    <text evidence="16">The sequence shown here is derived from an EMBL/GenBank/DDBJ whole genome shotgun (WGS) entry which is preliminary data.</text>
</comment>
<organism evidence="16 18">
    <name type="scientific">Polarella glacialis</name>
    <name type="common">Dinoflagellate</name>
    <dbReference type="NCBI Taxonomy" id="89957"/>
    <lineage>
        <taxon>Eukaryota</taxon>
        <taxon>Sar</taxon>
        <taxon>Alveolata</taxon>
        <taxon>Dinophyceae</taxon>
        <taxon>Suessiales</taxon>
        <taxon>Suessiaceae</taxon>
        <taxon>Polarella</taxon>
    </lineage>
</organism>
<evidence type="ECO:0000256" key="11">
    <source>
        <dbReference type="ARBA" id="ARBA00023098"/>
    </source>
</evidence>
<keyword evidence="12" id="KW-0472">Membrane</keyword>
<dbReference type="GO" id="GO:0006071">
    <property type="term" value="P:glycerol metabolic process"/>
    <property type="evidence" value="ECO:0007669"/>
    <property type="project" value="UniProtKB-KW"/>
</dbReference>
<dbReference type="OMA" id="AGREKIM"/>
<evidence type="ECO:0000256" key="6">
    <source>
        <dbReference type="ARBA" id="ARBA00022679"/>
    </source>
</evidence>
<evidence type="ECO:0000256" key="9">
    <source>
        <dbReference type="ARBA" id="ARBA00022824"/>
    </source>
</evidence>
<evidence type="ECO:0000256" key="1">
    <source>
        <dbReference type="ARBA" id="ARBA00004477"/>
    </source>
</evidence>
<comment type="pathway">
    <text evidence="3">Lipid metabolism.</text>
</comment>
<gene>
    <name evidence="16" type="ORF">PGLA1383_LOCUS48319</name>
    <name evidence="17" type="ORF">PGLA2088_LOCUS17888</name>
</gene>
<keyword evidence="5" id="KW-0444">Lipid biosynthesis</keyword>
<dbReference type="EC" id="2.3.1.-" evidence="14"/>
<name>A0A813H3V0_POLGL</name>
<dbReference type="SUPFAM" id="SSF69593">
    <property type="entry name" value="Glycerol-3-phosphate (1)-acyltransferase"/>
    <property type="match status" value="1"/>
</dbReference>
<accession>A0A813H3V0</accession>
<dbReference type="EMBL" id="CAJNNW010024372">
    <property type="protein sequence ID" value="CAE8672107.1"/>
    <property type="molecule type" value="Genomic_DNA"/>
</dbReference>
<dbReference type="CDD" id="cd07987">
    <property type="entry name" value="LPLAT_MGAT-like"/>
    <property type="match status" value="1"/>
</dbReference>
<evidence type="ECO:0000256" key="2">
    <source>
        <dbReference type="ARBA" id="ARBA00004771"/>
    </source>
</evidence>
<evidence type="ECO:0000256" key="15">
    <source>
        <dbReference type="SAM" id="MobiDB-lite"/>
    </source>
</evidence>
<dbReference type="Proteomes" id="UP000626109">
    <property type="component" value="Unassembled WGS sequence"/>
</dbReference>
<sequence length="414" mass="45537">MTVLSVQRQAGASLAAVLLVLLISYCTKLLRGCTHRPNRALPPKALEVAMRALYFLGLGGILDSTVRCGSDMLLTSSPWLAAMVRLACGSLWAAWGTSFWSGAEKDGSGFRAEFQRWPLWRLVKRYFADSMQMVLSVEWRSIKAEEIARKRSSPQYLVGMHPHGSFPFGGMVNGLTEIGDTTNLSVDPKGLSPTGKPLDQAGAEPWPREGTPSVHTRWFPYLRLRAAAASFCFWVPGMREIFLRCGIIDCSEPYMRRLLKQGLSVAVFPGGARESGFATPGVYRLYLRGRRGFLRLALESGVSVFACYTFGDEAIWHSLVDAPAWLSSVVQIAKESLGILPPVWLHLIPNRVPLTTVVGIPIDFSDLRPPPGEPASEENLDIAMSRYIDMLQSLFDANKGLVPGNHGSAKLVIE</sequence>
<keyword evidence="18" id="KW-1185">Reference proteome</keyword>
<evidence type="ECO:0000256" key="13">
    <source>
        <dbReference type="ARBA" id="ARBA00023315"/>
    </source>
</evidence>
<dbReference type="EMBL" id="CAJNNV010030383">
    <property type="protein sequence ID" value="CAE8632337.1"/>
    <property type="molecule type" value="Genomic_DNA"/>
</dbReference>
<evidence type="ECO:0000256" key="7">
    <source>
        <dbReference type="ARBA" id="ARBA00022692"/>
    </source>
</evidence>
<protein>
    <recommendedName>
        <fullName evidence="14">Acyltransferase</fullName>
        <ecNumber evidence="14">2.3.1.-</ecNumber>
    </recommendedName>
</protein>